<sequence length="107" mass="12717">MIILLEQDFDLFLQLNSEICLRESIKCHNNQIANYIIEKFELNDKITKDCLHYFDYETIQYDHIKLFEMLFDNDNYGNLSKLECQNGSNEIIQNLRSKKSNSKDAKS</sequence>
<dbReference type="EMBL" id="JAPFFF010000001">
    <property type="protein sequence ID" value="KAK8899153.1"/>
    <property type="molecule type" value="Genomic_DNA"/>
</dbReference>
<evidence type="ECO:0000313" key="1">
    <source>
        <dbReference type="EMBL" id="KAK8899153.1"/>
    </source>
</evidence>
<reference evidence="1 2" key="1">
    <citation type="submission" date="2024-04" db="EMBL/GenBank/DDBJ databases">
        <title>Tritrichomonas musculus Genome.</title>
        <authorList>
            <person name="Alves-Ferreira E."/>
            <person name="Grigg M."/>
            <person name="Lorenzi H."/>
            <person name="Galac M."/>
        </authorList>
    </citation>
    <scope>NUCLEOTIDE SEQUENCE [LARGE SCALE GENOMIC DNA]</scope>
    <source>
        <strain evidence="1 2">EAF2021</strain>
    </source>
</reference>
<protein>
    <submittedName>
        <fullName evidence="1">Uncharacterized protein</fullName>
    </submittedName>
</protein>
<gene>
    <name evidence="1" type="ORF">M9Y10_001455</name>
</gene>
<proteinExistence type="predicted"/>
<evidence type="ECO:0000313" key="2">
    <source>
        <dbReference type="Proteomes" id="UP001470230"/>
    </source>
</evidence>
<comment type="caution">
    <text evidence="1">The sequence shown here is derived from an EMBL/GenBank/DDBJ whole genome shotgun (WGS) entry which is preliminary data.</text>
</comment>
<dbReference type="Proteomes" id="UP001470230">
    <property type="component" value="Unassembled WGS sequence"/>
</dbReference>
<organism evidence="1 2">
    <name type="scientific">Tritrichomonas musculus</name>
    <dbReference type="NCBI Taxonomy" id="1915356"/>
    <lineage>
        <taxon>Eukaryota</taxon>
        <taxon>Metamonada</taxon>
        <taxon>Parabasalia</taxon>
        <taxon>Tritrichomonadida</taxon>
        <taxon>Tritrichomonadidae</taxon>
        <taxon>Tritrichomonas</taxon>
    </lineage>
</organism>
<accession>A0ABR2L745</accession>
<name>A0ABR2L745_9EUKA</name>
<keyword evidence="2" id="KW-1185">Reference proteome</keyword>